<accession>A0A9P7VZ39</accession>
<name>A0A9P7VZ39_9AGAR</name>
<feature type="region of interest" description="Disordered" evidence="1">
    <location>
        <begin position="347"/>
        <end position="368"/>
    </location>
</feature>
<dbReference type="AlphaFoldDB" id="A0A9P7VZ39"/>
<feature type="compositionally biased region" description="Polar residues" evidence="1">
    <location>
        <begin position="131"/>
        <end position="142"/>
    </location>
</feature>
<protein>
    <submittedName>
        <fullName evidence="2">Uncharacterized protein</fullName>
    </submittedName>
</protein>
<gene>
    <name evidence="2" type="ORF">BT62DRAFT_916733</name>
</gene>
<dbReference type="OrthoDB" id="433924at2759"/>
<dbReference type="GeneID" id="66106308"/>
<organism evidence="2 3">
    <name type="scientific">Guyanagaster necrorhizus</name>
    <dbReference type="NCBI Taxonomy" id="856835"/>
    <lineage>
        <taxon>Eukaryota</taxon>
        <taxon>Fungi</taxon>
        <taxon>Dikarya</taxon>
        <taxon>Basidiomycota</taxon>
        <taxon>Agaricomycotina</taxon>
        <taxon>Agaricomycetes</taxon>
        <taxon>Agaricomycetidae</taxon>
        <taxon>Agaricales</taxon>
        <taxon>Marasmiineae</taxon>
        <taxon>Physalacriaceae</taxon>
        <taxon>Guyanagaster</taxon>
    </lineage>
</organism>
<dbReference type="Proteomes" id="UP000812287">
    <property type="component" value="Unassembled WGS sequence"/>
</dbReference>
<feature type="compositionally biased region" description="Basic and acidic residues" evidence="1">
    <location>
        <begin position="170"/>
        <end position="182"/>
    </location>
</feature>
<dbReference type="EMBL" id="MU250526">
    <property type="protein sequence ID" value="KAG7450256.1"/>
    <property type="molecule type" value="Genomic_DNA"/>
</dbReference>
<reference evidence="2" key="1">
    <citation type="submission" date="2020-11" db="EMBL/GenBank/DDBJ databases">
        <title>Adaptations for nitrogen fixation in a non-lichenized fungal sporocarp promotes dispersal by wood-feeding termites.</title>
        <authorList>
            <consortium name="DOE Joint Genome Institute"/>
            <person name="Koch R.A."/>
            <person name="Yoon G."/>
            <person name="Arayal U."/>
            <person name="Lail K."/>
            <person name="Amirebrahimi M."/>
            <person name="Labutti K."/>
            <person name="Lipzen A."/>
            <person name="Riley R."/>
            <person name="Barry K."/>
            <person name="Henrissat B."/>
            <person name="Grigoriev I.V."/>
            <person name="Herr J.R."/>
            <person name="Aime M.C."/>
        </authorList>
    </citation>
    <scope>NUCLEOTIDE SEQUENCE</scope>
    <source>
        <strain evidence="2">MCA 3950</strain>
    </source>
</reference>
<feature type="region of interest" description="Disordered" evidence="1">
    <location>
        <begin position="74"/>
        <end position="290"/>
    </location>
</feature>
<comment type="caution">
    <text evidence="2">The sequence shown here is derived from an EMBL/GenBank/DDBJ whole genome shotgun (WGS) entry which is preliminary data.</text>
</comment>
<feature type="compositionally biased region" description="Low complexity" evidence="1">
    <location>
        <begin position="260"/>
        <end position="278"/>
    </location>
</feature>
<feature type="compositionally biased region" description="Basic and acidic residues" evidence="1">
    <location>
        <begin position="74"/>
        <end position="85"/>
    </location>
</feature>
<evidence type="ECO:0000313" key="2">
    <source>
        <dbReference type="EMBL" id="KAG7450256.1"/>
    </source>
</evidence>
<dbReference type="RefSeq" id="XP_043043756.1">
    <property type="nucleotide sequence ID" value="XM_043184011.1"/>
</dbReference>
<feature type="compositionally biased region" description="Polar residues" evidence="1">
    <location>
        <begin position="237"/>
        <end position="259"/>
    </location>
</feature>
<evidence type="ECO:0000256" key="1">
    <source>
        <dbReference type="SAM" id="MobiDB-lite"/>
    </source>
</evidence>
<evidence type="ECO:0000313" key="3">
    <source>
        <dbReference type="Proteomes" id="UP000812287"/>
    </source>
</evidence>
<proteinExistence type="predicted"/>
<keyword evidence="3" id="KW-1185">Reference proteome</keyword>
<sequence>MHPGCKSKRFRQLASLRTYLRWEPASGVANCQELLQRFWQHVGTDNEDYQSGYETHAKESWIRLEKARFKKRFGKEVERPQSLDKESEDAYLPKTKFERKKTSQKNSSSFKGRAKQKARIPMSDSSEDDTPLSSVSKIQTTGTKRKRSESTVLSSDSDQPLFKETASSQPEKDIKGKGKQRELSTAPDENNAASLFSDRELSSDIVPEATVRTDTSSKPDLHFQAAFNSKEPDLAPPSTSDPAPPQSAVSQVASQHTPNVPQIPTPTTAQASTPTVPQKKTSIPPYKAPPRIQMIDIPAGRDAFGGISVKQRLAQSALAPTNHQASTKPPLPLRKDSALSKLSFTKRTAAPPAPANQYTATSPKPGVLVPKDNHPPIRSSISHSPRVTFSASPSDQFMHEAEEFLQDIMPPEIPKIWKWEGDMFCLQGNKERVAYGRVSLIDATPVANNGMPLSVAFSATVTSLEFGSMYHSVDVSHCLSSWMPVSQFARLVPLEDIGRTRLKILSKYMEKHELVGISPTKPSFEETVESHVLYFPASSQIVKHFSGIPIIKNVETLFFVAILARRIRDKPSIPVLSLSEWNGFKDQSKYIKNAEFQHALRILKYPPWLHDFLSQKRRDYCVWYEDVKQDMRGKQKPFDLKGGNLETYWLATILEQYRGTNKGYKADVEVIFVHVGAVKTLHKLTALVERRAKRPDILFVTFGTHQRVHPERWGFRRIYPIGGIVTFTAKALVEDPLGIDQRVCEISENDNWEAYVIPAALGMAVHLHYKNEDALEAFDKGEFLYDFLLTAIDEGMISFMCSPPINSHPVCPTEPFTAKPFSERRFEEPVHDWLLDQALIISAGPREILEYSIREFRTKYANQSEDLYPSLIQTDLSHDLRLMQQQPVIMDRYRRFVALKGELEKPSERNGVEWSTTSTFDCKDCFFKYMQRNAAPHESQSEL</sequence>